<protein>
    <submittedName>
        <fullName evidence="2">Uncharacterized protein</fullName>
    </submittedName>
</protein>
<evidence type="ECO:0000256" key="1">
    <source>
        <dbReference type="SAM" id="Phobius"/>
    </source>
</evidence>
<dbReference type="Proteomes" id="UP000390335">
    <property type="component" value="Unassembled WGS sequence"/>
</dbReference>
<keyword evidence="3" id="KW-1185">Reference proteome</keyword>
<proteinExistence type="predicted"/>
<dbReference type="EMBL" id="BLAJ01000024">
    <property type="protein sequence ID" value="GES53671.1"/>
    <property type="molecule type" value="Genomic_DNA"/>
</dbReference>
<organism evidence="2 3">
    <name type="scientific">Rhizobium dioscoreae</name>
    <dbReference type="NCBI Taxonomy" id="2653122"/>
    <lineage>
        <taxon>Bacteria</taxon>
        <taxon>Pseudomonadati</taxon>
        <taxon>Pseudomonadota</taxon>
        <taxon>Alphaproteobacteria</taxon>
        <taxon>Hyphomicrobiales</taxon>
        <taxon>Rhizobiaceae</taxon>
        <taxon>Rhizobium/Agrobacterium group</taxon>
        <taxon>Rhizobium</taxon>
    </lineage>
</organism>
<evidence type="ECO:0000313" key="3">
    <source>
        <dbReference type="Proteomes" id="UP000390335"/>
    </source>
</evidence>
<keyword evidence="1" id="KW-1133">Transmembrane helix</keyword>
<sequence>MKISEIPSNRRLGRPGGLSGKFRAIEHANSNIRQIIPGEEHVHETKYRSHDDPSGGEILAVVLFGAGLTLAFSTLLGFADPDWIHFFGSTYLLSWSNG</sequence>
<feature type="transmembrane region" description="Helical" evidence="1">
    <location>
        <begin position="58"/>
        <end position="79"/>
    </location>
</feature>
<keyword evidence="1" id="KW-0812">Transmembrane</keyword>
<reference evidence="2 3" key="1">
    <citation type="journal article" date="2020" name="Genome Biol. Evol.">
        <title>Rhizobium dioscoreae sp. nov., a plant growth-promoting bacterium isolated from yam (Dioscorea species).</title>
        <authorList>
            <person name="Ouyabe M."/>
            <person name="Tanaka N."/>
            <person name="Shiwa Y."/>
            <person name="Fujita N."/>
            <person name="Kikuno H."/>
            <person name="Babil P."/>
            <person name="Shiwachi H."/>
        </authorList>
    </citation>
    <scope>NUCLEOTIDE SEQUENCE [LARGE SCALE GENOMIC DNA]</scope>
    <source>
        <strain evidence="2 3">S-93</strain>
    </source>
</reference>
<comment type="caution">
    <text evidence="2">The sequence shown here is derived from an EMBL/GenBank/DDBJ whole genome shotgun (WGS) entry which is preliminary data.</text>
</comment>
<gene>
    <name evidence="2" type="ORF">RsS93_62850</name>
</gene>
<evidence type="ECO:0000313" key="2">
    <source>
        <dbReference type="EMBL" id="GES53671.1"/>
    </source>
</evidence>
<keyword evidence="1" id="KW-0472">Membrane</keyword>
<name>A0ABQ0ZDL3_9HYPH</name>
<dbReference type="RefSeq" id="WP_152094996.1">
    <property type="nucleotide sequence ID" value="NZ_BLAI01000011.1"/>
</dbReference>
<accession>A0ABQ0ZDL3</accession>